<organism evidence="1">
    <name type="scientific">Mesocestoides corti</name>
    <name type="common">Flatworm</name>
    <dbReference type="NCBI Taxonomy" id="53468"/>
    <lineage>
        <taxon>Eukaryota</taxon>
        <taxon>Metazoa</taxon>
        <taxon>Spiralia</taxon>
        <taxon>Lophotrochozoa</taxon>
        <taxon>Platyhelminthes</taxon>
        <taxon>Cestoda</taxon>
        <taxon>Eucestoda</taxon>
        <taxon>Cyclophyllidea</taxon>
        <taxon>Mesocestoididae</taxon>
        <taxon>Mesocestoides</taxon>
    </lineage>
</organism>
<dbReference type="WBParaSite" id="MCU_012341-RA">
    <property type="protein sequence ID" value="MCU_012341-RA"/>
    <property type="gene ID" value="MCU_012341"/>
</dbReference>
<protein>
    <submittedName>
        <fullName evidence="1">Secreted protein</fullName>
    </submittedName>
</protein>
<sequence>MTTKSLIVTDIIFTVFEVASIAKDWRTRDATIKDIDKLTKEIQKFLLTELSTVLPPVISTACPCADNRVIERSTVNGL</sequence>
<dbReference type="AlphaFoldDB" id="A0A5K3FXA9"/>
<reference evidence="1" key="1">
    <citation type="submission" date="2019-11" db="UniProtKB">
        <authorList>
            <consortium name="WormBaseParasite"/>
        </authorList>
    </citation>
    <scope>IDENTIFICATION</scope>
</reference>
<proteinExistence type="predicted"/>
<name>A0A5K3FXA9_MESCO</name>
<accession>A0A5K3FXA9</accession>
<evidence type="ECO:0000313" key="1">
    <source>
        <dbReference type="WBParaSite" id="MCU_012341-RA"/>
    </source>
</evidence>